<reference evidence="2" key="1">
    <citation type="journal article" date="2019" name="Int. J. Syst. Evol. Microbiol.">
        <title>The Global Catalogue of Microorganisms (GCM) 10K type strain sequencing project: providing services to taxonomists for standard genome sequencing and annotation.</title>
        <authorList>
            <consortium name="The Broad Institute Genomics Platform"/>
            <consortium name="The Broad Institute Genome Sequencing Center for Infectious Disease"/>
            <person name="Wu L."/>
            <person name="Ma J."/>
        </authorList>
    </citation>
    <scope>NUCLEOTIDE SEQUENCE [LARGE SCALE GENOMIC DNA]</scope>
    <source>
        <strain evidence="2">CECT 7398</strain>
    </source>
</reference>
<comment type="caution">
    <text evidence="1">The sequence shown here is derived from an EMBL/GenBank/DDBJ whole genome shotgun (WGS) entry which is preliminary data.</text>
</comment>
<evidence type="ECO:0000313" key="2">
    <source>
        <dbReference type="Proteomes" id="UP001238540"/>
    </source>
</evidence>
<dbReference type="EMBL" id="JAUFQC010000001">
    <property type="protein sequence ID" value="MDN3610015.1"/>
    <property type="molecule type" value="Genomic_DNA"/>
</dbReference>
<proteinExistence type="predicted"/>
<evidence type="ECO:0000313" key="1">
    <source>
        <dbReference type="EMBL" id="MDN3610015.1"/>
    </source>
</evidence>
<keyword evidence="2" id="KW-1185">Reference proteome</keyword>
<sequence>MLATSRLSLLNCRQVCLKPSARFLNNVSRTELNPCGLLYLAITCAAFASSLSASEVFISGSLFYAPSENDYIKGEDIGDSYVKITLGDDWHGFRFKSSVLSELYENDIQISELFIEKDTGEYGRFSFGRKNLFSDRVYNSLLYPWLSFPREVYPLNVTRYEGVEWRFPWKNHNFRVVSGKSNNNELGQNTLDLTVPIGMDIKSDWHYLKSRITLAKTTADFTGSGLEAIQSGLVGLDNTVALDDQASYYYNVALEVPIGSFVLSFDTTKIDYGETQYVLFEGYRYRFLAGAKMKPDIFVYYTLGRSHSENDFSALLSQYPATGAQLYGTLQTNQYESHHLGLVKHLSRRVQLKLQGGVATNQYTSDKDTFLLLGVSFSSALIGAN</sequence>
<evidence type="ECO:0008006" key="3">
    <source>
        <dbReference type="Google" id="ProtNLM"/>
    </source>
</evidence>
<name>A0ABT8BV89_9VIBR</name>
<accession>A0ABT8BV89</accession>
<protein>
    <recommendedName>
        <fullName evidence="3">Porin</fullName>
    </recommendedName>
</protein>
<dbReference type="RefSeq" id="WP_290311733.1">
    <property type="nucleotide sequence ID" value="NZ_JAUFQC010000001.1"/>
</dbReference>
<organism evidence="1 2">
    <name type="scientific">Vibrio ostreicida</name>
    <dbReference type="NCBI Taxonomy" id="526588"/>
    <lineage>
        <taxon>Bacteria</taxon>
        <taxon>Pseudomonadati</taxon>
        <taxon>Pseudomonadota</taxon>
        <taxon>Gammaproteobacteria</taxon>
        <taxon>Vibrionales</taxon>
        <taxon>Vibrionaceae</taxon>
        <taxon>Vibrio</taxon>
    </lineage>
</organism>
<dbReference type="Proteomes" id="UP001238540">
    <property type="component" value="Unassembled WGS sequence"/>
</dbReference>
<gene>
    <name evidence="1" type="ORF">QWZ16_09920</name>
</gene>